<evidence type="ECO:0000256" key="17">
    <source>
        <dbReference type="PROSITE-ProRule" id="PRU00134"/>
    </source>
</evidence>
<keyword evidence="10" id="KW-0862">Zinc</keyword>
<feature type="region of interest" description="Disordered" evidence="18">
    <location>
        <begin position="539"/>
        <end position="567"/>
    </location>
</feature>
<dbReference type="PANTHER" id="PTHR32523">
    <property type="entry name" value="PHYTOL KINASE 1, CHLOROPLASTIC"/>
    <property type="match status" value="1"/>
</dbReference>
<dbReference type="InterPro" id="IPR039606">
    <property type="entry name" value="Phytol/farnesol_kinase"/>
</dbReference>
<accession>A0A150GMJ4</accession>
<evidence type="ECO:0000256" key="2">
    <source>
        <dbReference type="ARBA" id="ARBA00010794"/>
    </source>
</evidence>
<evidence type="ECO:0000256" key="8">
    <source>
        <dbReference type="ARBA" id="ARBA00022771"/>
    </source>
</evidence>
<dbReference type="Pfam" id="PF01753">
    <property type="entry name" value="zf-MYND"/>
    <property type="match status" value="1"/>
</dbReference>
<evidence type="ECO:0000256" key="10">
    <source>
        <dbReference type="ARBA" id="ARBA00022833"/>
    </source>
</evidence>
<evidence type="ECO:0000256" key="13">
    <source>
        <dbReference type="ARBA" id="ARBA00023136"/>
    </source>
</evidence>
<dbReference type="STRING" id="33097.A0A150GMJ4"/>
<dbReference type="OrthoDB" id="536514at2759"/>
<dbReference type="Gene3D" id="6.10.140.2220">
    <property type="match status" value="1"/>
</dbReference>
<keyword evidence="13" id="KW-0472">Membrane</keyword>
<evidence type="ECO:0000256" key="1">
    <source>
        <dbReference type="ARBA" id="ARBA00004508"/>
    </source>
</evidence>
<evidence type="ECO:0000256" key="4">
    <source>
        <dbReference type="ARBA" id="ARBA00022640"/>
    </source>
</evidence>
<dbReference type="Proteomes" id="UP000075714">
    <property type="component" value="Unassembled WGS sequence"/>
</dbReference>
<evidence type="ECO:0000313" key="22">
    <source>
        <dbReference type="Proteomes" id="UP000075714"/>
    </source>
</evidence>
<dbReference type="PROSITE" id="PS01360">
    <property type="entry name" value="ZF_MYND_1"/>
    <property type="match status" value="1"/>
</dbReference>
<keyword evidence="7" id="KW-0479">Metal-binding</keyword>
<evidence type="ECO:0000256" key="14">
    <source>
        <dbReference type="ARBA" id="ARBA00024015"/>
    </source>
</evidence>
<dbReference type="PANTHER" id="PTHR32523:SF8">
    <property type="entry name" value="DOLICHOL KINASE"/>
    <property type="match status" value="1"/>
</dbReference>
<dbReference type="GO" id="GO:0010276">
    <property type="term" value="F:phytol kinase activity"/>
    <property type="evidence" value="ECO:0007669"/>
    <property type="project" value="UniProtKB-EC"/>
</dbReference>
<dbReference type="GO" id="GO:0009507">
    <property type="term" value="C:chloroplast"/>
    <property type="evidence" value="ECO:0007669"/>
    <property type="project" value="UniProtKB-SubCell"/>
</dbReference>
<comment type="pathway">
    <text evidence="14">Cofactor biosynthesis; tocopherol biosynthesis.</text>
</comment>
<comment type="subcellular location">
    <subcellularLocation>
        <location evidence="1">Plastid</location>
        <location evidence="1">Chloroplast membrane</location>
        <topology evidence="1">Multi-pass membrane protein</topology>
    </subcellularLocation>
</comment>
<gene>
    <name evidence="21" type="ORF">GPECTOR_14g49</name>
</gene>
<feature type="chain" id="PRO_5007562105" description="phytol kinase" evidence="19">
    <location>
        <begin position="21"/>
        <end position="567"/>
    </location>
</feature>
<organism evidence="21 22">
    <name type="scientific">Gonium pectorale</name>
    <name type="common">Green alga</name>
    <dbReference type="NCBI Taxonomy" id="33097"/>
    <lineage>
        <taxon>Eukaryota</taxon>
        <taxon>Viridiplantae</taxon>
        <taxon>Chlorophyta</taxon>
        <taxon>core chlorophytes</taxon>
        <taxon>Chlorophyceae</taxon>
        <taxon>CS clade</taxon>
        <taxon>Chlamydomonadales</taxon>
        <taxon>Volvocaceae</taxon>
        <taxon>Gonium</taxon>
    </lineage>
</organism>
<feature type="signal peptide" evidence="19">
    <location>
        <begin position="1"/>
        <end position="20"/>
    </location>
</feature>
<evidence type="ECO:0000256" key="3">
    <source>
        <dbReference type="ARBA" id="ARBA00022528"/>
    </source>
</evidence>
<dbReference type="InterPro" id="IPR002893">
    <property type="entry name" value="Znf_MYND"/>
</dbReference>
<evidence type="ECO:0000256" key="18">
    <source>
        <dbReference type="SAM" id="MobiDB-lite"/>
    </source>
</evidence>
<name>A0A150GMJ4_GONPE</name>
<keyword evidence="9" id="KW-0418">Kinase</keyword>
<dbReference type="AlphaFoldDB" id="A0A150GMJ4"/>
<comment type="catalytic activity">
    <reaction evidence="16">
        <text>phytol + CTP = phytyl phosphate + CDP + H(+)</text>
        <dbReference type="Rhea" id="RHEA:38055"/>
        <dbReference type="ChEBI" id="CHEBI:15378"/>
        <dbReference type="ChEBI" id="CHEBI:17327"/>
        <dbReference type="ChEBI" id="CHEBI:37563"/>
        <dbReference type="ChEBI" id="CHEBI:58069"/>
        <dbReference type="ChEBI" id="CHEBI:75483"/>
        <dbReference type="EC" id="2.7.1.182"/>
    </reaction>
</comment>
<dbReference type="PROSITE" id="PS50865">
    <property type="entry name" value="ZF_MYND_2"/>
    <property type="match status" value="1"/>
</dbReference>
<evidence type="ECO:0000256" key="12">
    <source>
        <dbReference type="ARBA" id="ARBA00022989"/>
    </source>
</evidence>
<evidence type="ECO:0000256" key="16">
    <source>
        <dbReference type="ARBA" id="ARBA00048889"/>
    </source>
</evidence>
<keyword evidence="22" id="KW-1185">Reference proteome</keyword>
<feature type="region of interest" description="Disordered" evidence="18">
    <location>
        <begin position="253"/>
        <end position="277"/>
    </location>
</feature>
<keyword evidence="4" id="KW-0934">Plastid</keyword>
<keyword evidence="6" id="KW-0812">Transmembrane</keyword>
<evidence type="ECO:0000256" key="11">
    <source>
        <dbReference type="ARBA" id="ARBA00022946"/>
    </source>
</evidence>
<evidence type="ECO:0000256" key="19">
    <source>
        <dbReference type="SAM" id="SignalP"/>
    </source>
</evidence>
<evidence type="ECO:0000256" key="5">
    <source>
        <dbReference type="ARBA" id="ARBA00022679"/>
    </source>
</evidence>
<feature type="domain" description="MYND-type" evidence="20">
    <location>
        <begin position="492"/>
        <end position="534"/>
    </location>
</feature>
<evidence type="ECO:0000313" key="21">
    <source>
        <dbReference type="EMBL" id="KXZ51063.1"/>
    </source>
</evidence>
<protein>
    <recommendedName>
        <fullName evidence="15">phytol kinase</fullName>
        <ecNumber evidence="15">2.7.1.182</ecNumber>
    </recommendedName>
</protein>
<evidence type="ECO:0000256" key="6">
    <source>
        <dbReference type="ARBA" id="ARBA00022692"/>
    </source>
</evidence>
<dbReference type="EMBL" id="LSYV01000015">
    <property type="protein sequence ID" value="KXZ51063.1"/>
    <property type="molecule type" value="Genomic_DNA"/>
</dbReference>
<feature type="compositionally biased region" description="Low complexity" evidence="18">
    <location>
        <begin position="544"/>
        <end position="567"/>
    </location>
</feature>
<dbReference type="SUPFAM" id="SSF144232">
    <property type="entry name" value="HIT/MYND zinc finger-like"/>
    <property type="match status" value="1"/>
</dbReference>
<keyword evidence="3" id="KW-0150">Chloroplast</keyword>
<keyword evidence="11" id="KW-0809">Transit peptide</keyword>
<sequence>MGHPLSQAVVLVVCTTTLLAGEAAGSFEGVASRPEVADLLLSHLVFLSLNPVVLLAPSGLGTAQRCLQLCWELTRAPSPHCKGLRELLQRVDLAGRLMQLAATALYGGAGASGALANTATAAGSESADTAAALATMAVLESLRTPAAGGADTAANDAVAEAVAARGAAAAGEAAAASVDPATFEDRLSLAGQACSLMSNLGGLGTRGIELSASGLAPQRNWLLGRGRLAAMRPALEGLIDGLAELRRRMEHAVPGEEEAELKAAEEEAQRAGSEEAELRPGRVRRARLLDQVEGAVRNALMLLGLPTIVMGRSEEEAVEGCSFTIRLSFELFKEGYVDTMRALRSSVADPVGPGTSASAASGVEACAAPYPGDYGPFFRAYAGHLETMMVALGVQLEDWGVCFTSEQLEREMPVMQVNEGVDVRIAQAWLKDQIQQVINWGHTMMTLVRMADQAKMDRRQPAQAAQQAGMKPTAGDAASALAAAAAAPTANCASCGAAPPAGGPPLQSCSGCRRVRYCSRACQVAHWPEHKGPCKAAKASAGESVTAGSAAGQVAAAGGSATGKAAE</sequence>
<evidence type="ECO:0000256" key="15">
    <source>
        <dbReference type="ARBA" id="ARBA00039024"/>
    </source>
</evidence>
<keyword evidence="12" id="KW-1133">Transmembrane helix</keyword>
<keyword evidence="19" id="KW-0732">Signal</keyword>
<comment type="similarity">
    <text evidence="2">Belongs to the polyprenol kinase family.</text>
</comment>
<keyword evidence="5" id="KW-0808">Transferase</keyword>
<evidence type="ECO:0000259" key="20">
    <source>
        <dbReference type="PROSITE" id="PS50865"/>
    </source>
</evidence>
<dbReference type="EC" id="2.7.1.182" evidence="15"/>
<evidence type="ECO:0000256" key="7">
    <source>
        <dbReference type="ARBA" id="ARBA00022723"/>
    </source>
</evidence>
<comment type="caution">
    <text evidence="21">The sequence shown here is derived from an EMBL/GenBank/DDBJ whole genome shotgun (WGS) entry which is preliminary data.</text>
</comment>
<evidence type="ECO:0000256" key="9">
    <source>
        <dbReference type="ARBA" id="ARBA00022777"/>
    </source>
</evidence>
<proteinExistence type="inferred from homology"/>
<dbReference type="GO" id="GO:0008270">
    <property type="term" value="F:zinc ion binding"/>
    <property type="evidence" value="ECO:0007669"/>
    <property type="project" value="UniProtKB-KW"/>
</dbReference>
<dbReference type="GO" id="GO:0016020">
    <property type="term" value="C:membrane"/>
    <property type="evidence" value="ECO:0007669"/>
    <property type="project" value="UniProtKB-SubCell"/>
</dbReference>
<reference evidence="22" key="1">
    <citation type="journal article" date="2016" name="Nat. Commun.">
        <title>The Gonium pectorale genome demonstrates co-option of cell cycle regulation during the evolution of multicellularity.</title>
        <authorList>
            <person name="Hanschen E.R."/>
            <person name="Marriage T.N."/>
            <person name="Ferris P.J."/>
            <person name="Hamaji T."/>
            <person name="Toyoda A."/>
            <person name="Fujiyama A."/>
            <person name="Neme R."/>
            <person name="Noguchi H."/>
            <person name="Minakuchi Y."/>
            <person name="Suzuki M."/>
            <person name="Kawai-Toyooka H."/>
            <person name="Smith D.R."/>
            <person name="Sparks H."/>
            <person name="Anderson J."/>
            <person name="Bakaric R."/>
            <person name="Luria V."/>
            <person name="Karger A."/>
            <person name="Kirschner M.W."/>
            <person name="Durand P.M."/>
            <person name="Michod R.E."/>
            <person name="Nozaki H."/>
            <person name="Olson B.J."/>
        </authorList>
    </citation>
    <scope>NUCLEOTIDE SEQUENCE [LARGE SCALE GENOMIC DNA]</scope>
    <source>
        <strain evidence="22">NIES-2863</strain>
    </source>
</reference>
<keyword evidence="8 17" id="KW-0863">Zinc-finger</keyword>